<feature type="region of interest" description="Disordered" evidence="2">
    <location>
        <begin position="190"/>
        <end position="231"/>
    </location>
</feature>
<organism evidence="3 4">
    <name type="scientific">Sphaerobolus stellatus (strain SS14)</name>
    <dbReference type="NCBI Taxonomy" id="990650"/>
    <lineage>
        <taxon>Eukaryota</taxon>
        <taxon>Fungi</taxon>
        <taxon>Dikarya</taxon>
        <taxon>Basidiomycota</taxon>
        <taxon>Agaricomycotina</taxon>
        <taxon>Agaricomycetes</taxon>
        <taxon>Phallomycetidae</taxon>
        <taxon>Geastrales</taxon>
        <taxon>Sphaerobolaceae</taxon>
        <taxon>Sphaerobolus</taxon>
    </lineage>
</organism>
<dbReference type="OrthoDB" id="10656268at2759"/>
<keyword evidence="4" id="KW-1185">Reference proteome</keyword>
<dbReference type="HOGENOM" id="CLU_530149_0_0_1"/>
<sequence length="505" mass="55829">MSFPHFPCFNSSPLSYASSPSPPPSPSVAAAGRMAQLRAHEDNLRVEYFAPYLKEIDTAYDDGIILSWLRGQLKSEPWGWPLDDNDKPILPEKLDEAFSLYNIPFPTCPCESQATGETSFKTRIWVVSLASDYAGEIAIGCQRRNCRMWKSLSAVFSHPELITVRYSKRASRGPGINNFDSQKILERVRNQTILPPTLPPTPFSRKTRKSGLSGVSKPKRPSNASKISKDKVEKMISNQAPIMSETLDVYLASAPPSNQLARGREYPMTDTSSIGGCDIFNVGSSTSSHHNTPPSISLQVHLSLQAAHEKLKAELKQAKNDCTIFQIQYQLEQARANRLTHDFAMRPGDRFWGETSCLYFLPDAHDICRLNRDVPALCGDSLTRVFASLFSPEGVSKEELWQAIDTCNCDRVFGKHYLHSTHGPDCLDWNYVSSNASLSAPSPTSTSSSGSVVEDLLTPLEGERIIDHGNQAKRAIPVNDVGMGSGNIIDNAFGVNNWKDVFGDL</sequence>
<name>A0A0C9VHD6_SPHS4</name>
<keyword evidence="1" id="KW-0175">Coiled coil</keyword>
<evidence type="ECO:0000313" key="4">
    <source>
        <dbReference type="Proteomes" id="UP000054279"/>
    </source>
</evidence>
<accession>A0A0C9VHD6</accession>
<evidence type="ECO:0000313" key="3">
    <source>
        <dbReference type="EMBL" id="KIJ46631.1"/>
    </source>
</evidence>
<proteinExistence type="predicted"/>
<reference evidence="3 4" key="1">
    <citation type="submission" date="2014-06" db="EMBL/GenBank/DDBJ databases">
        <title>Evolutionary Origins and Diversification of the Mycorrhizal Mutualists.</title>
        <authorList>
            <consortium name="DOE Joint Genome Institute"/>
            <consortium name="Mycorrhizal Genomics Consortium"/>
            <person name="Kohler A."/>
            <person name="Kuo A."/>
            <person name="Nagy L.G."/>
            <person name="Floudas D."/>
            <person name="Copeland A."/>
            <person name="Barry K.W."/>
            <person name="Cichocki N."/>
            <person name="Veneault-Fourrey C."/>
            <person name="LaButti K."/>
            <person name="Lindquist E.A."/>
            <person name="Lipzen A."/>
            <person name="Lundell T."/>
            <person name="Morin E."/>
            <person name="Murat C."/>
            <person name="Riley R."/>
            <person name="Ohm R."/>
            <person name="Sun H."/>
            <person name="Tunlid A."/>
            <person name="Henrissat B."/>
            <person name="Grigoriev I.V."/>
            <person name="Hibbett D.S."/>
            <person name="Martin F."/>
        </authorList>
    </citation>
    <scope>NUCLEOTIDE SEQUENCE [LARGE SCALE GENOMIC DNA]</scope>
    <source>
        <strain evidence="3 4">SS14</strain>
    </source>
</reference>
<dbReference type="AlphaFoldDB" id="A0A0C9VHD6"/>
<evidence type="ECO:0000256" key="2">
    <source>
        <dbReference type="SAM" id="MobiDB-lite"/>
    </source>
</evidence>
<protein>
    <submittedName>
        <fullName evidence="3">Uncharacterized protein</fullName>
    </submittedName>
</protein>
<dbReference type="Proteomes" id="UP000054279">
    <property type="component" value="Unassembled WGS sequence"/>
</dbReference>
<feature type="coiled-coil region" evidence="1">
    <location>
        <begin position="301"/>
        <end position="328"/>
    </location>
</feature>
<dbReference type="EMBL" id="KN837106">
    <property type="protein sequence ID" value="KIJ46631.1"/>
    <property type="molecule type" value="Genomic_DNA"/>
</dbReference>
<evidence type="ECO:0000256" key="1">
    <source>
        <dbReference type="SAM" id="Coils"/>
    </source>
</evidence>
<gene>
    <name evidence="3" type="ORF">M422DRAFT_249788</name>
</gene>